<evidence type="ECO:0000313" key="2">
    <source>
        <dbReference type="EMBL" id="WQD39912.1"/>
    </source>
</evidence>
<dbReference type="EMBL" id="CP139960">
    <property type="protein sequence ID" value="WQD39912.1"/>
    <property type="molecule type" value="Genomic_DNA"/>
</dbReference>
<keyword evidence="3" id="KW-1185">Reference proteome</keyword>
<reference evidence="2 3" key="1">
    <citation type="submission" date="2023-12" db="EMBL/GenBank/DDBJ databases">
        <title>Genome sequencing and assembly of bacterial species from a model synthetic community.</title>
        <authorList>
            <person name="Hogle S.L."/>
        </authorList>
    </citation>
    <scope>NUCLEOTIDE SEQUENCE [LARGE SCALE GENOMIC DNA]</scope>
    <source>
        <strain evidence="2 3">HAMBI_3031</strain>
    </source>
</reference>
<evidence type="ECO:0000256" key="1">
    <source>
        <dbReference type="SAM" id="SignalP"/>
    </source>
</evidence>
<evidence type="ECO:0008006" key="4">
    <source>
        <dbReference type="Google" id="ProtNLM"/>
    </source>
</evidence>
<proteinExistence type="predicted"/>
<protein>
    <recommendedName>
        <fullName evidence="4">DUF4402 domain-containing protein</fullName>
    </recommendedName>
</protein>
<keyword evidence="1" id="KW-0732">Signal</keyword>
<sequence length="178" mass="19928">MVKLLHVIFYALFVLPAASQHVEAKADMQVLIRDFFQVSNLATQGQIITLELNNENDIETGINKEIRSNLMVTSTVDYNLFARAAFPVFYNQQSRKSFPSSVLMLEIINTDLSLNGTAIEKVLNLSTLNQPLISEGKPLFKNAIDIRYSIPAEHTKEYLVKAGSGVYSNTIIYTISPQ</sequence>
<feature type="signal peptide" evidence="1">
    <location>
        <begin position="1"/>
        <end position="19"/>
    </location>
</feature>
<accession>A0ABZ0WBN5</accession>
<evidence type="ECO:0000313" key="3">
    <source>
        <dbReference type="Proteomes" id="UP001325680"/>
    </source>
</evidence>
<feature type="chain" id="PRO_5046566976" description="DUF4402 domain-containing protein" evidence="1">
    <location>
        <begin position="20"/>
        <end position="178"/>
    </location>
</feature>
<name>A0ABZ0WBN5_9BACT</name>
<dbReference type="RefSeq" id="WP_162817751.1">
    <property type="nucleotide sequence ID" value="NZ_CP139960.1"/>
</dbReference>
<gene>
    <name evidence="2" type="ORF">U0035_07080</name>
</gene>
<dbReference type="Proteomes" id="UP001325680">
    <property type="component" value="Chromosome"/>
</dbReference>
<organism evidence="2 3">
    <name type="scientific">Niabella yanshanensis</name>
    <dbReference type="NCBI Taxonomy" id="577386"/>
    <lineage>
        <taxon>Bacteria</taxon>
        <taxon>Pseudomonadati</taxon>
        <taxon>Bacteroidota</taxon>
        <taxon>Chitinophagia</taxon>
        <taxon>Chitinophagales</taxon>
        <taxon>Chitinophagaceae</taxon>
        <taxon>Niabella</taxon>
    </lineage>
</organism>